<accession>A0A508WSG4</accession>
<protein>
    <submittedName>
        <fullName evidence="1">Uncharacterized protein</fullName>
    </submittedName>
</protein>
<sequence length="28" mass="2897">MLTGVTPLSVHNMASALEHKFTDPGAAT</sequence>
<dbReference type="AlphaFoldDB" id="A0A508WSG4"/>
<gene>
    <name evidence="1" type="ORF">EMEDMD4_150053</name>
</gene>
<evidence type="ECO:0000313" key="1">
    <source>
        <dbReference type="EMBL" id="VTZ60274.1"/>
    </source>
</evidence>
<organism evidence="1">
    <name type="scientific">Sinorhizobium medicae</name>
    <dbReference type="NCBI Taxonomy" id="110321"/>
    <lineage>
        <taxon>Bacteria</taxon>
        <taxon>Pseudomonadati</taxon>
        <taxon>Pseudomonadota</taxon>
        <taxon>Alphaproteobacteria</taxon>
        <taxon>Hyphomicrobiales</taxon>
        <taxon>Rhizobiaceae</taxon>
        <taxon>Sinorhizobium/Ensifer group</taxon>
        <taxon>Sinorhizobium</taxon>
    </lineage>
</organism>
<dbReference type="EMBL" id="CABFNB010000057">
    <property type="protein sequence ID" value="VTZ60274.1"/>
    <property type="molecule type" value="Genomic_DNA"/>
</dbReference>
<proteinExistence type="predicted"/>
<reference evidence="1" key="1">
    <citation type="submission" date="2019-06" db="EMBL/GenBank/DDBJ databases">
        <authorList>
            <person name="Le Quere A."/>
            <person name="Colella S."/>
        </authorList>
    </citation>
    <scope>NUCLEOTIDE SEQUENCE</scope>
    <source>
        <strain evidence="1">EmedicaeMD41</strain>
    </source>
</reference>
<name>A0A508WSG4_9HYPH</name>
<dbReference type="Proteomes" id="UP000507954">
    <property type="component" value="Unassembled WGS sequence"/>
</dbReference>